<proteinExistence type="predicted"/>
<accession>A0A1I6S6L8</accession>
<gene>
    <name evidence="2" type="ORF">SAMN04488556_2452</name>
</gene>
<dbReference type="OrthoDB" id="170401at2157"/>
<evidence type="ECO:0000313" key="2">
    <source>
        <dbReference type="EMBL" id="SFS72554.1"/>
    </source>
</evidence>
<dbReference type="PANTHER" id="PTHR20275">
    <property type="entry name" value="NAD KINASE"/>
    <property type="match status" value="1"/>
</dbReference>
<dbReference type="Pfam" id="PF20143">
    <property type="entry name" value="NAD_kinase_C"/>
    <property type="match status" value="1"/>
</dbReference>
<evidence type="ECO:0000313" key="3">
    <source>
        <dbReference type="Proteomes" id="UP000199199"/>
    </source>
</evidence>
<dbReference type="PANTHER" id="PTHR20275:SF0">
    <property type="entry name" value="NAD KINASE"/>
    <property type="match status" value="1"/>
</dbReference>
<dbReference type="RefSeq" id="WP_092904911.1">
    <property type="nucleotide sequence ID" value="NZ_FOZS01000002.1"/>
</dbReference>
<name>A0A1I6S6L8_9EURY</name>
<dbReference type="EMBL" id="FOZS01000002">
    <property type="protein sequence ID" value="SFS72554.1"/>
    <property type="molecule type" value="Genomic_DNA"/>
</dbReference>
<dbReference type="InterPro" id="IPR017437">
    <property type="entry name" value="ATP-NAD_kinase_PpnK-typ_C"/>
</dbReference>
<dbReference type="GO" id="GO:0003951">
    <property type="term" value="F:NAD+ kinase activity"/>
    <property type="evidence" value="ECO:0007669"/>
    <property type="project" value="InterPro"/>
</dbReference>
<reference evidence="3" key="1">
    <citation type="submission" date="2016-10" db="EMBL/GenBank/DDBJ databases">
        <authorList>
            <person name="Varghese N."/>
            <person name="Submissions S."/>
        </authorList>
    </citation>
    <scope>NUCLEOTIDE SEQUENCE [LARGE SCALE GENOMIC DNA]</scope>
    <source>
        <strain evidence="3">DSM 22427</strain>
    </source>
</reference>
<dbReference type="Proteomes" id="UP000199199">
    <property type="component" value="Unassembled WGS sequence"/>
</dbReference>
<dbReference type="GO" id="GO:0019674">
    <property type="term" value="P:NAD+ metabolic process"/>
    <property type="evidence" value="ECO:0007669"/>
    <property type="project" value="InterPro"/>
</dbReference>
<keyword evidence="2" id="KW-0418">Kinase</keyword>
<keyword evidence="3" id="KW-1185">Reference proteome</keyword>
<dbReference type="Gene3D" id="2.60.200.30">
    <property type="entry name" value="Probable inorganic polyphosphate/atp-NAD kinase, domain 2"/>
    <property type="match status" value="1"/>
</dbReference>
<keyword evidence="2" id="KW-0808">Transferase</keyword>
<protein>
    <submittedName>
        <fullName evidence="2">NAD+ kinase</fullName>
    </submittedName>
</protein>
<organism evidence="2 3">
    <name type="scientific">Halostagnicola kamekurae</name>
    <dbReference type="NCBI Taxonomy" id="619731"/>
    <lineage>
        <taxon>Archaea</taxon>
        <taxon>Methanobacteriati</taxon>
        <taxon>Methanobacteriota</taxon>
        <taxon>Stenosarchaea group</taxon>
        <taxon>Halobacteria</taxon>
        <taxon>Halobacteriales</taxon>
        <taxon>Natrialbaceae</taxon>
        <taxon>Halostagnicola</taxon>
    </lineage>
</organism>
<dbReference type="InterPro" id="IPR016064">
    <property type="entry name" value="NAD/diacylglycerol_kinase_sf"/>
</dbReference>
<dbReference type="AlphaFoldDB" id="A0A1I6S6L8"/>
<dbReference type="SUPFAM" id="SSF111331">
    <property type="entry name" value="NAD kinase/diacylglycerol kinase-like"/>
    <property type="match status" value="1"/>
</dbReference>
<dbReference type="GO" id="GO:0006741">
    <property type="term" value="P:NADP+ biosynthetic process"/>
    <property type="evidence" value="ECO:0007669"/>
    <property type="project" value="TreeGrafter"/>
</dbReference>
<sequence>MESAAWTAGDEPLVGIVGTDPDSSAGEPSLEESLEGILAEYDGSVVPGAVETVCGADPSFVVALGDAALFELLQSGACADAPVLPVGCRPETEGPRPDGLTDAVRTLLEGDARVRVHPVLAVEIGDRQRHRALWDVTLATDEPARISEYSIESRGESIDRFRADGVVVATPAGSRGYANAVDGPILSAAVEAVVAAPIAPFDTHTDRWVLPNDDLVLSVERDESAVAVSVDGRTLETITVDTPVHITADGSLSTLVIPDE</sequence>
<feature type="region of interest" description="Disordered" evidence="1">
    <location>
        <begin position="1"/>
        <end position="29"/>
    </location>
</feature>
<evidence type="ECO:0000256" key="1">
    <source>
        <dbReference type="SAM" id="MobiDB-lite"/>
    </source>
</evidence>